<accession>A0A195BN69</accession>
<dbReference type="Proteomes" id="UP000078540">
    <property type="component" value="Unassembled WGS sequence"/>
</dbReference>
<dbReference type="AlphaFoldDB" id="A0A195BN69"/>
<organism evidence="1 2">
    <name type="scientific">Atta colombica</name>
    <dbReference type="NCBI Taxonomy" id="520822"/>
    <lineage>
        <taxon>Eukaryota</taxon>
        <taxon>Metazoa</taxon>
        <taxon>Ecdysozoa</taxon>
        <taxon>Arthropoda</taxon>
        <taxon>Hexapoda</taxon>
        <taxon>Insecta</taxon>
        <taxon>Pterygota</taxon>
        <taxon>Neoptera</taxon>
        <taxon>Endopterygota</taxon>
        <taxon>Hymenoptera</taxon>
        <taxon>Apocrita</taxon>
        <taxon>Aculeata</taxon>
        <taxon>Formicoidea</taxon>
        <taxon>Formicidae</taxon>
        <taxon>Myrmicinae</taxon>
        <taxon>Atta</taxon>
    </lineage>
</organism>
<gene>
    <name evidence="1" type="ORF">ALC53_03377</name>
</gene>
<reference evidence="1 2" key="1">
    <citation type="submission" date="2015-09" db="EMBL/GenBank/DDBJ databases">
        <title>Atta colombica WGS genome.</title>
        <authorList>
            <person name="Nygaard S."/>
            <person name="Hu H."/>
            <person name="Boomsma J."/>
            <person name="Zhang G."/>
        </authorList>
    </citation>
    <scope>NUCLEOTIDE SEQUENCE [LARGE SCALE GENOMIC DNA]</scope>
    <source>
        <strain evidence="1">Treedump-2</strain>
        <tissue evidence="1">Whole body</tissue>
    </source>
</reference>
<proteinExistence type="predicted"/>
<keyword evidence="2" id="KW-1185">Reference proteome</keyword>
<name>A0A195BN69_9HYME</name>
<evidence type="ECO:0000313" key="1">
    <source>
        <dbReference type="EMBL" id="KYM87478.1"/>
    </source>
</evidence>
<protein>
    <submittedName>
        <fullName evidence="1">Uncharacterized protein</fullName>
    </submittedName>
</protein>
<evidence type="ECO:0000313" key="2">
    <source>
        <dbReference type="Proteomes" id="UP000078540"/>
    </source>
</evidence>
<sequence length="254" mass="29271">MKPNRNMIAPCPFFPHDVGASDCGSVAFFGFSPHFSFCFWGSHAFTLTCIFPSRAFTGTTVSVRRRNTRACIHALFPPSLENSDARLRVYARVPRMDNKSVTHTREYVRKSRSGDQKRELANSPRRFLVPRSIIDRVKIVTLAGYNLRAMRRAKLNESSMKRVESPGLTRESKMRYTYVSCRRYVKRNRPGHFSRDKTHVYLLSKFVPVIFVHTAQTSKKHYIPKTSRTEERSQNVLCGMSLGHLYPSDKVMRG</sequence>
<dbReference type="EMBL" id="KQ976432">
    <property type="protein sequence ID" value="KYM87478.1"/>
    <property type="molecule type" value="Genomic_DNA"/>
</dbReference>